<name>A0ACC3YID7_COLTU</name>
<proteinExistence type="predicted"/>
<gene>
    <name evidence="1" type="ORF">CTRU02_214196</name>
</gene>
<accession>A0ACC3YID7</accession>
<sequence length="353" mass="37700">MAQPIPKTVKQWNVTGQDGLDSLHFTEQMVPEIGDNDVLVKRKTPHYLEFRDVAISQGKYPWHVKPNVIPGSDGAGTVLSVGRHVTRFKAGDKVVTVLLQKHTGGAIDRQAPDFGLGGGVDGTFRTAGVFNEQGLVMMPEGLSFIEAASLSCAGLTAWNALFGIPGKRLSAGEWVLTQGTGGVSVFAIQFAKAVGARVIATTSSSEKAKILDKLGVDQVINYAETPDWGLLAKNLTGGVGVDWVVDVAGSSTLRQSVASIRLDGVISTVGIAGGDAQQTIPNLLDTWLNLFTARGVWVGSRLQMEDMCKAVEGNPQKLRPIIDSKVFKLEEMKEAYEYLASGKHQGKVGITIT</sequence>
<dbReference type="Proteomes" id="UP000805649">
    <property type="component" value="Unassembled WGS sequence"/>
</dbReference>
<keyword evidence="2" id="KW-1185">Reference proteome</keyword>
<dbReference type="EMBL" id="VUJX02000010">
    <property type="protein sequence ID" value="KAL0931461.1"/>
    <property type="molecule type" value="Genomic_DNA"/>
</dbReference>
<comment type="caution">
    <text evidence="1">The sequence shown here is derived from an EMBL/GenBank/DDBJ whole genome shotgun (WGS) entry which is preliminary data.</text>
</comment>
<organism evidence="1 2">
    <name type="scientific">Colletotrichum truncatum</name>
    <name type="common">Anthracnose fungus</name>
    <name type="synonym">Colletotrichum capsici</name>
    <dbReference type="NCBI Taxonomy" id="5467"/>
    <lineage>
        <taxon>Eukaryota</taxon>
        <taxon>Fungi</taxon>
        <taxon>Dikarya</taxon>
        <taxon>Ascomycota</taxon>
        <taxon>Pezizomycotina</taxon>
        <taxon>Sordariomycetes</taxon>
        <taxon>Hypocreomycetidae</taxon>
        <taxon>Glomerellales</taxon>
        <taxon>Glomerellaceae</taxon>
        <taxon>Colletotrichum</taxon>
        <taxon>Colletotrichum truncatum species complex</taxon>
    </lineage>
</organism>
<evidence type="ECO:0000313" key="2">
    <source>
        <dbReference type="Proteomes" id="UP000805649"/>
    </source>
</evidence>
<evidence type="ECO:0000313" key="1">
    <source>
        <dbReference type="EMBL" id="KAL0931461.1"/>
    </source>
</evidence>
<protein>
    <submittedName>
        <fullName evidence="1">Alcohol dehydrogenase</fullName>
    </submittedName>
</protein>
<reference evidence="1 2" key="1">
    <citation type="journal article" date="2020" name="Phytopathology">
        <title>Genome Sequence Resources of Colletotrichum truncatum, C. plurivorum, C. musicola, and C. sojae: Four Species Pathogenic to Soybean (Glycine max).</title>
        <authorList>
            <person name="Rogerio F."/>
            <person name="Boufleur T.R."/>
            <person name="Ciampi-Guillardi M."/>
            <person name="Sukno S.A."/>
            <person name="Thon M.R."/>
            <person name="Massola Junior N.S."/>
            <person name="Baroncelli R."/>
        </authorList>
    </citation>
    <scope>NUCLEOTIDE SEQUENCE [LARGE SCALE GENOMIC DNA]</scope>
    <source>
        <strain evidence="1 2">CMES1059</strain>
    </source>
</reference>